<reference evidence="2" key="1">
    <citation type="submission" date="2016-11" db="EMBL/GenBank/DDBJ databases">
        <authorList>
            <person name="Varghese N."/>
            <person name="Submissions S."/>
        </authorList>
    </citation>
    <scope>NUCLEOTIDE SEQUENCE [LARGE SCALE GENOMIC DNA]</scope>
    <source>
        <strain evidence="2">DSM 13643</strain>
    </source>
</reference>
<evidence type="ECO:0000313" key="1">
    <source>
        <dbReference type="EMBL" id="SHH62452.1"/>
    </source>
</evidence>
<accession>A0A1M5UHB9</accession>
<dbReference type="EMBL" id="FQXO01000034">
    <property type="protein sequence ID" value="SHH62452.1"/>
    <property type="molecule type" value="Genomic_DNA"/>
</dbReference>
<proteinExistence type="predicted"/>
<dbReference type="GO" id="GO:0030234">
    <property type="term" value="F:enzyme regulator activity"/>
    <property type="evidence" value="ECO:0007669"/>
    <property type="project" value="InterPro"/>
</dbReference>
<dbReference type="InterPro" id="IPR011322">
    <property type="entry name" value="N-reg_PII-like_a/b"/>
</dbReference>
<dbReference type="Pfam" id="PF00543">
    <property type="entry name" value="P-II"/>
    <property type="match status" value="1"/>
</dbReference>
<organism evidence="1 2">
    <name type="scientific">Caloranaerobacter azorensis DSM 13643</name>
    <dbReference type="NCBI Taxonomy" id="1121264"/>
    <lineage>
        <taxon>Bacteria</taxon>
        <taxon>Bacillati</taxon>
        <taxon>Bacillota</taxon>
        <taxon>Tissierellia</taxon>
        <taxon>Tissierellales</taxon>
        <taxon>Thermohalobacteraceae</taxon>
        <taxon>Caloranaerobacter</taxon>
    </lineage>
</organism>
<dbReference type="InterPro" id="IPR002187">
    <property type="entry name" value="N-reg_PII"/>
</dbReference>
<dbReference type="SUPFAM" id="SSF54913">
    <property type="entry name" value="GlnB-like"/>
    <property type="match status" value="1"/>
</dbReference>
<dbReference type="RefSeq" id="WP_073196544.1">
    <property type="nucleotide sequence ID" value="NZ_FQXO01000034.1"/>
</dbReference>
<sequence length="120" mass="13539">MYALFAVINEIYKLDAILERFFELGVGATVIDSVGMGKVLLQHNIDVPIFSSIRRMIDGNRPYNKTVISVIRDEEKLRKAIEVINEELDYINNPGIGFVFVVPVSECYGFGIEKNRVGGR</sequence>
<dbReference type="AlphaFoldDB" id="A0A1M5UHB9"/>
<dbReference type="Proteomes" id="UP000183967">
    <property type="component" value="Unassembled WGS sequence"/>
</dbReference>
<dbReference type="GO" id="GO:0006808">
    <property type="term" value="P:regulation of nitrogen utilization"/>
    <property type="evidence" value="ECO:0007669"/>
    <property type="project" value="InterPro"/>
</dbReference>
<evidence type="ECO:0000313" key="2">
    <source>
        <dbReference type="Proteomes" id="UP000183967"/>
    </source>
</evidence>
<protein>
    <submittedName>
        <fullName evidence="1">Nitrogen regulatory protein P-II family</fullName>
    </submittedName>
</protein>
<gene>
    <name evidence="1" type="ORF">SAMN02745135_01434</name>
</gene>
<name>A0A1M5UHB9_9FIRM</name>
<keyword evidence="2" id="KW-1185">Reference proteome</keyword>
<dbReference type="OrthoDB" id="9810781at2"/>